<dbReference type="EMBL" id="CAJMWV010002761">
    <property type="protein sequence ID" value="CAE6469590.1"/>
    <property type="molecule type" value="Genomic_DNA"/>
</dbReference>
<feature type="compositionally biased region" description="Polar residues" evidence="1">
    <location>
        <begin position="37"/>
        <end position="70"/>
    </location>
</feature>
<dbReference type="AlphaFoldDB" id="A0A8H3BYF5"/>
<dbReference type="OrthoDB" id="10370614at2759"/>
<dbReference type="Proteomes" id="UP000663831">
    <property type="component" value="Unassembled WGS sequence"/>
</dbReference>
<accession>A0A8H3BYF5</accession>
<evidence type="ECO:0000313" key="3">
    <source>
        <dbReference type="Proteomes" id="UP000663831"/>
    </source>
</evidence>
<sequence>MASSLFKSLSLGVSSVQQVIYAPSNFGFEVDVIRVPNNPTSGHNPSSSTDGHASNNQVHPYLSASYNAQRSGIDRRV</sequence>
<proteinExistence type="predicted"/>
<evidence type="ECO:0000256" key="1">
    <source>
        <dbReference type="SAM" id="MobiDB-lite"/>
    </source>
</evidence>
<comment type="caution">
    <text evidence="2">The sequence shown here is derived from an EMBL/GenBank/DDBJ whole genome shotgun (WGS) entry which is preliminary data.</text>
</comment>
<name>A0A8H3BYF5_9AGAM</name>
<protein>
    <submittedName>
        <fullName evidence="2">Uncharacterized protein</fullName>
    </submittedName>
</protein>
<evidence type="ECO:0000313" key="2">
    <source>
        <dbReference type="EMBL" id="CAE6469590.1"/>
    </source>
</evidence>
<gene>
    <name evidence="2" type="ORF">RDB_LOCUS84925</name>
</gene>
<feature type="region of interest" description="Disordered" evidence="1">
    <location>
        <begin position="36"/>
        <end position="77"/>
    </location>
</feature>
<organism evidence="2 3">
    <name type="scientific">Rhizoctonia solani</name>
    <dbReference type="NCBI Taxonomy" id="456999"/>
    <lineage>
        <taxon>Eukaryota</taxon>
        <taxon>Fungi</taxon>
        <taxon>Dikarya</taxon>
        <taxon>Basidiomycota</taxon>
        <taxon>Agaricomycotina</taxon>
        <taxon>Agaricomycetes</taxon>
        <taxon>Cantharellales</taxon>
        <taxon>Ceratobasidiaceae</taxon>
        <taxon>Rhizoctonia</taxon>
    </lineage>
</organism>
<reference evidence="2" key="1">
    <citation type="submission" date="2021-01" db="EMBL/GenBank/DDBJ databases">
        <authorList>
            <person name="Kaushik A."/>
        </authorList>
    </citation>
    <scope>NUCLEOTIDE SEQUENCE</scope>
    <source>
        <strain evidence="2">AG3-1AP</strain>
    </source>
</reference>